<dbReference type="InterPro" id="IPR015034">
    <property type="entry name" value="Bles03"/>
</dbReference>
<dbReference type="AlphaFoldDB" id="A0A8B7P9M1"/>
<dbReference type="Proteomes" id="UP000694843">
    <property type="component" value="Unplaced"/>
</dbReference>
<reference evidence="3" key="1">
    <citation type="submission" date="2025-08" db="UniProtKB">
        <authorList>
            <consortium name="RefSeq"/>
        </authorList>
    </citation>
    <scope>IDENTIFICATION</scope>
    <source>
        <tissue evidence="3">Whole organism</tissue>
    </source>
</reference>
<protein>
    <submittedName>
        <fullName evidence="3">Uncharacterized protein LOC108678049 isoform X1</fullName>
    </submittedName>
</protein>
<proteinExistence type="inferred from homology"/>
<dbReference type="OrthoDB" id="8251268at2759"/>
<name>A0A8B7P9M1_HYAAZ</name>
<sequence>MSTEDINAEKAVAATLQTYRLQNSRCVEDPTAELNVNYILEERETLALEFEHEESKSGKWILFVRINSMFSMWTKSCYLYREGKLEGVTSLKASTAKDNPRKTGDDNGVIIFHCGPSDDKEKILRYGMNIVMLLKYFNDKGYIPYKTNEQSAKGTRATGNQVNCLYKLPVARRWSEYQQPGTARFWSRDRETYTPSSGNWRSKSNTSHLEFWRSNDSDRTSWRSPAAGHHAVEEVETVGQHDSPTSRLDTLWLTEPEDFYKSRTKKPSEVVGHWITLHPSDKLDSAWMKARKLFRDGELPEDVVCVQASTQLQNYKNNGRGVIKFRCIIKDEKEQMLMVGKRLAECLELSNDTRQIWLQSGRGTLITL</sequence>
<dbReference type="PANTHER" id="PTHR31977:SF1">
    <property type="entry name" value="UPF0696 PROTEIN C11ORF68"/>
    <property type="match status" value="1"/>
</dbReference>
<evidence type="ECO:0000313" key="2">
    <source>
        <dbReference type="Proteomes" id="UP000694843"/>
    </source>
</evidence>
<keyword evidence="2" id="KW-1185">Reference proteome</keyword>
<dbReference type="InterPro" id="IPR023398">
    <property type="entry name" value="TIF_eIF4e-like"/>
</dbReference>
<dbReference type="RefSeq" id="XP_018021876.1">
    <property type="nucleotide sequence ID" value="XM_018166387.2"/>
</dbReference>
<evidence type="ECO:0000313" key="3">
    <source>
        <dbReference type="RefSeq" id="XP_018021876.1"/>
    </source>
</evidence>
<evidence type="ECO:0000256" key="1">
    <source>
        <dbReference type="ARBA" id="ARBA00010568"/>
    </source>
</evidence>
<dbReference type="Gene3D" id="3.30.760.10">
    <property type="entry name" value="RNA Cap, Translation Initiation Factor Eif4e"/>
    <property type="match status" value="1"/>
</dbReference>
<gene>
    <name evidence="3" type="primary">LOC108678049</name>
</gene>
<dbReference type="KEGG" id="hazt:108678049"/>
<dbReference type="GeneID" id="108678049"/>
<dbReference type="PANTHER" id="PTHR31977">
    <property type="entry name" value="UPF0696 PROTEIN C11ORF68"/>
    <property type="match status" value="1"/>
</dbReference>
<comment type="similarity">
    <text evidence="1">Belongs to the UPF0696 family.</text>
</comment>
<accession>A0A8B7P9M1</accession>
<organism evidence="2 3">
    <name type="scientific">Hyalella azteca</name>
    <name type="common">Amphipod</name>
    <dbReference type="NCBI Taxonomy" id="294128"/>
    <lineage>
        <taxon>Eukaryota</taxon>
        <taxon>Metazoa</taxon>
        <taxon>Ecdysozoa</taxon>
        <taxon>Arthropoda</taxon>
        <taxon>Crustacea</taxon>
        <taxon>Multicrustacea</taxon>
        <taxon>Malacostraca</taxon>
        <taxon>Eumalacostraca</taxon>
        <taxon>Peracarida</taxon>
        <taxon>Amphipoda</taxon>
        <taxon>Senticaudata</taxon>
        <taxon>Talitrida</taxon>
        <taxon>Talitroidea</taxon>
        <taxon>Hyalellidae</taxon>
        <taxon>Hyalella</taxon>
    </lineage>
</organism>